<dbReference type="Pfam" id="PF01979">
    <property type="entry name" value="Amidohydro_1"/>
    <property type="match status" value="1"/>
</dbReference>
<dbReference type="PIRSF" id="PIRSF038971">
    <property type="entry name" value="PhnM"/>
    <property type="match status" value="1"/>
</dbReference>
<dbReference type="PANTHER" id="PTHR43135:SF3">
    <property type="entry name" value="ALPHA-D-RIBOSE 1-METHYLPHOSPHONATE 5-TRIPHOSPHATE DIPHOSPHATASE"/>
    <property type="match status" value="1"/>
</dbReference>
<dbReference type="RefSeq" id="WP_307395736.1">
    <property type="nucleotide sequence ID" value="NZ_BAAADK010000030.1"/>
</dbReference>
<dbReference type="EC" id="3.6.1.63" evidence="2"/>
<dbReference type="EMBL" id="JAUSTY010000012">
    <property type="protein sequence ID" value="MDQ0167043.1"/>
    <property type="molecule type" value="Genomic_DNA"/>
</dbReference>
<dbReference type="SUPFAM" id="SSF51338">
    <property type="entry name" value="Composite domain of metallo-dependent hydrolases"/>
    <property type="match status" value="1"/>
</dbReference>
<dbReference type="PANTHER" id="PTHR43135">
    <property type="entry name" value="ALPHA-D-RIBOSE 1-METHYLPHOSPHONATE 5-TRIPHOSPHATE DIPHOSPHATASE"/>
    <property type="match status" value="1"/>
</dbReference>
<name>A0ABT9W1C8_9BACI</name>
<dbReference type="NCBIfam" id="NF011984">
    <property type="entry name" value="PRK15446.1-5"/>
    <property type="match status" value="1"/>
</dbReference>
<dbReference type="GO" id="GO:0016787">
    <property type="term" value="F:hydrolase activity"/>
    <property type="evidence" value="ECO:0007669"/>
    <property type="project" value="UniProtKB-KW"/>
</dbReference>
<dbReference type="InterPro" id="IPR011059">
    <property type="entry name" value="Metal-dep_hydrolase_composite"/>
</dbReference>
<dbReference type="NCBIfam" id="NF011987">
    <property type="entry name" value="PRK15446.2-3"/>
    <property type="match status" value="1"/>
</dbReference>
<sequence>MSILIYNAQIVTPTKVIQNGSILIEEDRIIAIEEGLIQSSVQPTECIDVHGSYVLPGLVDSHSDAIEMELEPRPSSAFPMEVSFYELEKKLVGEGITTIYHSLSLLDEDAKKWVRQNRTVLNTIKEIHGLAQGEFLIRHKIHLRYEITNVTALEDVKELLRNGHIHQLSFMDHTPGQGQFRDIEIHRKLLMEHRHFSETEANEIIEAHRTQQKLDPKLIQDLADLALEHGIPVASHDDDTVEKLEVVKDWHAVICEFPIELAVAKKAKEMGLSVVMGAPNVMLGKSHSNNLSAMEAIHENVVDILCSDYYPSSLLHAAFKLYSTGLPLQQAVNLVSLHPAKALHIEGHVGSLEIGKKADLLIVRTDAHRPILQSVYVNGKVVCQLNYQIPARVPIT</sequence>
<evidence type="ECO:0000259" key="1">
    <source>
        <dbReference type="Pfam" id="PF01979"/>
    </source>
</evidence>
<dbReference type="InterPro" id="IPR012696">
    <property type="entry name" value="PhnM"/>
</dbReference>
<dbReference type="Gene3D" id="3.20.20.140">
    <property type="entry name" value="Metal-dependent hydrolases"/>
    <property type="match status" value="2"/>
</dbReference>
<feature type="domain" description="Amidohydrolase-related" evidence="1">
    <location>
        <begin position="128"/>
        <end position="382"/>
    </location>
</feature>
<dbReference type="Gene3D" id="2.30.40.10">
    <property type="entry name" value="Urease, subunit C, domain 1"/>
    <property type="match status" value="2"/>
</dbReference>
<reference evidence="2 3" key="1">
    <citation type="submission" date="2023-07" db="EMBL/GenBank/DDBJ databases">
        <title>Genomic Encyclopedia of Type Strains, Phase IV (KMG-IV): sequencing the most valuable type-strain genomes for metagenomic binning, comparative biology and taxonomic classification.</title>
        <authorList>
            <person name="Goeker M."/>
        </authorList>
    </citation>
    <scope>NUCLEOTIDE SEQUENCE [LARGE SCALE GENOMIC DNA]</scope>
    <source>
        <strain evidence="2 3">DSM 12751</strain>
    </source>
</reference>
<keyword evidence="3" id="KW-1185">Reference proteome</keyword>
<accession>A0ABT9W1C8</accession>
<dbReference type="NCBIfam" id="NF011990">
    <property type="entry name" value="PRK15446.2-6"/>
    <property type="match status" value="1"/>
</dbReference>
<dbReference type="SUPFAM" id="SSF51556">
    <property type="entry name" value="Metallo-dependent hydrolases"/>
    <property type="match status" value="1"/>
</dbReference>
<evidence type="ECO:0000313" key="2">
    <source>
        <dbReference type="EMBL" id="MDQ0167043.1"/>
    </source>
</evidence>
<proteinExistence type="predicted"/>
<dbReference type="InterPro" id="IPR032466">
    <property type="entry name" value="Metal_Hydrolase"/>
</dbReference>
<gene>
    <name evidence="2" type="ORF">J2S11_002960</name>
</gene>
<organism evidence="2 3">
    <name type="scientific">Caldalkalibacillus horti</name>
    <dbReference type="NCBI Taxonomy" id="77523"/>
    <lineage>
        <taxon>Bacteria</taxon>
        <taxon>Bacillati</taxon>
        <taxon>Bacillota</taxon>
        <taxon>Bacilli</taxon>
        <taxon>Bacillales</taxon>
        <taxon>Bacillaceae</taxon>
        <taxon>Caldalkalibacillus</taxon>
    </lineage>
</organism>
<dbReference type="InterPro" id="IPR051781">
    <property type="entry name" value="Metallo-dep_Hydrolase"/>
</dbReference>
<protein>
    <submittedName>
        <fullName evidence="2">Alpha-D-ribose 1-methylphosphonate 5-triphosphate diphosphatase</fullName>
        <ecNumber evidence="2">3.6.1.63</ecNumber>
    </submittedName>
</protein>
<evidence type="ECO:0000313" key="3">
    <source>
        <dbReference type="Proteomes" id="UP001235840"/>
    </source>
</evidence>
<keyword evidence="2" id="KW-0378">Hydrolase</keyword>
<dbReference type="Proteomes" id="UP001235840">
    <property type="component" value="Unassembled WGS sequence"/>
</dbReference>
<dbReference type="InterPro" id="IPR006680">
    <property type="entry name" value="Amidohydro-rel"/>
</dbReference>
<comment type="caution">
    <text evidence="2">The sequence shown here is derived from an EMBL/GenBank/DDBJ whole genome shotgun (WGS) entry which is preliminary data.</text>
</comment>